<dbReference type="GO" id="GO:0003824">
    <property type="term" value="F:catalytic activity"/>
    <property type="evidence" value="ECO:0007669"/>
    <property type="project" value="UniProtKB-ARBA"/>
</dbReference>
<reference evidence="2 3" key="1">
    <citation type="submission" date="2020-07" db="EMBL/GenBank/DDBJ databases">
        <title>Sequencing the genomes of 1000 actinobacteria strains.</title>
        <authorList>
            <person name="Klenk H.-P."/>
        </authorList>
    </citation>
    <scope>NUCLEOTIDE SEQUENCE [LARGE SCALE GENOMIC DNA]</scope>
    <source>
        <strain evidence="2 3">DSM 15165</strain>
    </source>
</reference>
<evidence type="ECO:0000313" key="2">
    <source>
        <dbReference type="EMBL" id="NYJ24534.1"/>
    </source>
</evidence>
<dbReference type="PANTHER" id="PTHR43433">
    <property type="entry name" value="HYDROLASE, ALPHA/BETA FOLD FAMILY PROTEIN"/>
    <property type="match status" value="1"/>
</dbReference>
<accession>A0A853CZD8</accession>
<sequence length="291" mass="29600">MAELTGGRPGTITRPGGRAVRFFDTGGADTGGDTAAAADAPVIVWHHGTPQTGAVIAPVAEAAATRGLRVVSVARPGYPGSDPLPGRTVADAAADVLAVLDGLGVDRFATLGASGGGPHALACAALAPNRVDAVVSFAGIAPYWGDVDWFAGMADPGGLRAALSGREARLAYAETAQFEPESFTERDYRTLEGAWAALGADAGAGGAAGPAGEVDDDRAFVSPWGVEPAAVAAPTLLVQGGRDRVIPATHAGWMLERLRRGELWLRPREGHVSVLTALGVALDWVVATSAR</sequence>
<dbReference type="InterPro" id="IPR000073">
    <property type="entry name" value="AB_hydrolase_1"/>
</dbReference>
<evidence type="ECO:0000313" key="3">
    <source>
        <dbReference type="Proteomes" id="UP000578352"/>
    </source>
</evidence>
<name>A0A853CZD8_9MICO</name>
<dbReference type="InterPro" id="IPR029058">
    <property type="entry name" value="AB_hydrolase_fold"/>
</dbReference>
<proteinExistence type="predicted"/>
<dbReference type="Pfam" id="PF00561">
    <property type="entry name" value="Abhydrolase_1"/>
    <property type="match status" value="1"/>
</dbReference>
<protein>
    <submittedName>
        <fullName evidence="2">Pimeloyl-ACP methyl ester carboxylesterase</fullName>
    </submittedName>
</protein>
<dbReference type="Proteomes" id="UP000578352">
    <property type="component" value="Unassembled WGS sequence"/>
</dbReference>
<dbReference type="PANTHER" id="PTHR43433:SF10">
    <property type="entry name" value="AB HYDROLASE-1 DOMAIN-CONTAINING PROTEIN"/>
    <property type="match status" value="1"/>
</dbReference>
<dbReference type="SUPFAM" id="SSF53474">
    <property type="entry name" value="alpha/beta-Hydrolases"/>
    <property type="match status" value="1"/>
</dbReference>
<gene>
    <name evidence="2" type="ORF">HNR13_002821</name>
</gene>
<feature type="domain" description="AB hydrolase-1" evidence="1">
    <location>
        <begin position="41"/>
        <end position="276"/>
    </location>
</feature>
<dbReference type="InterPro" id="IPR050471">
    <property type="entry name" value="AB_hydrolase"/>
</dbReference>
<evidence type="ECO:0000259" key="1">
    <source>
        <dbReference type="Pfam" id="PF00561"/>
    </source>
</evidence>
<dbReference type="RefSeq" id="WP_343063560.1">
    <property type="nucleotide sequence ID" value="NZ_BAABEH010000001.1"/>
</dbReference>
<dbReference type="PRINTS" id="PR00111">
    <property type="entry name" value="ABHYDROLASE"/>
</dbReference>
<organism evidence="2 3">
    <name type="scientific">Leifsonia shinshuensis</name>
    <dbReference type="NCBI Taxonomy" id="150026"/>
    <lineage>
        <taxon>Bacteria</taxon>
        <taxon>Bacillati</taxon>
        <taxon>Actinomycetota</taxon>
        <taxon>Actinomycetes</taxon>
        <taxon>Micrococcales</taxon>
        <taxon>Microbacteriaceae</taxon>
        <taxon>Leifsonia</taxon>
    </lineage>
</organism>
<dbReference type="EMBL" id="JACCFL010000001">
    <property type="protein sequence ID" value="NYJ24534.1"/>
    <property type="molecule type" value="Genomic_DNA"/>
</dbReference>
<dbReference type="AlphaFoldDB" id="A0A853CZD8"/>
<dbReference type="Gene3D" id="3.40.50.1820">
    <property type="entry name" value="alpha/beta hydrolase"/>
    <property type="match status" value="1"/>
</dbReference>
<comment type="caution">
    <text evidence="2">The sequence shown here is derived from an EMBL/GenBank/DDBJ whole genome shotgun (WGS) entry which is preliminary data.</text>
</comment>